<dbReference type="KEGG" id="jme:EEW87_010825"/>
<dbReference type="PROSITE" id="PS00101">
    <property type="entry name" value="HEXAPEP_TRANSFERASES"/>
    <property type="match status" value="1"/>
</dbReference>
<evidence type="ECO:0000256" key="2">
    <source>
        <dbReference type="ARBA" id="ARBA00022737"/>
    </source>
</evidence>
<dbReference type="InterPro" id="IPR051159">
    <property type="entry name" value="Hexapeptide_acetyltransf"/>
</dbReference>
<reference evidence="3 4" key="1">
    <citation type="submission" date="2019-09" db="EMBL/GenBank/DDBJ databases">
        <title>Complete Genome Sequence of Janibacter melonis M714 with both human health impact and industrial applications.</title>
        <authorList>
            <person name="Jin M."/>
            <person name="Zhao Q.R."/>
        </authorList>
    </citation>
    <scope>NUCLEOTIDE SEQUENCE [LARGE SCALE GENOMIC DNA]</scope>
    <source>
        <strain evidence="3 4">M714</strain>
    </source>
</reference>
<dbReference type="PANTHER" id="PTHR23416">
    <property type="entry name" value="SIALIC ACID SYNTHASE-RELATED"/>
    <property type="match status" value="1"/>
</dbReference>
<sequence length="187" mass="20539">MTLIRRSSGTYRALRRARSLSVRYAKRLGSVHPTASVHRTCRTATDLRADEWVYIGPECWIAPMTSVGRYTMLGPRVAIVGDDHVWDSAGTPTQFAGRPVERRTDIGRDVWIGYGVTVMRGVTIGDGAVVAAGAVVTRDIPAFEVWAGVPARRIRDRFGPDERTAHLATLDGPLLDRPSFAQPQARA</sequence>
<dbReference type="OrthoDB" id="2643438at2"/>
<dbReference type="RefSeq" id="WP_123092085.1">
    <property type="nucleotide sequence ID" value="NZ_JADAKZ010000001.1"/>
</dbReference>
<name>A0A5P8FM44_9MICO</name>
<dbReference type="InterPro" id="IPR001451">
    <property type="entry name" value="Hexapep"/>
</dbReference>
<dbReference type="EMBL" id="CP044548">
    <property type="protein sequence ID" value="QFQ30679.1"/>
    <property type="molecule type" value="Genomic_DNA"/>
</dbReference>
<dbReference type="GO" id="GO:0016740">
    <property type="term" value="F:transferase activity"/>
    <property type="evidence" value="ECO:0007669"/>
    <property type="project" value="UniProtKB-KW"/>
</dbReference>
<protein>
    <submittedName>
        <fullName evidence="3">Acetyltransferase</fullName>
    </submittedName>
</protein>
<organism evidence="3 4">
    <name type="scientific">Janibacter melonis</name>
    <dbReference type="NCBI Taxonomy" id="262209"/>
    <lineage>
        <taxon>Bacteria</taxon>
        <taxon>Bacillati</taxon>
        <taxon>Actinomycetota</taxon>
        <taxon>Actinomycetes</taxon>
        <taxon>Micrococcales</taxon>
        <taxon>Intrasporangiaceae</taxon>
        <taxon>Janibacter</taxon>
    </lineage>
</organism>
<keyword evidence="2" id="KW-0677">Repeat</keyword>
<keyword evidence="1 3" id="KW-0808">Transferase</keyword>
<dbReference type="Pfam" id="PF00132">
    <property type="entry name" value="Hexapep"/>
    <property type="match status" value="1"/>
</dbReference>
<dbReference type="Gene3D" id="2.160.10.10">
    <property type="entry name" value="Hexapeptide repeat proteins"/>
    <property type="match status" value="1"/>
</dbReference>
<evidence type="ECO:0000256" key="1">
    <source>
        <dbReference type="ARBA" id="ARBA00022679"/>
    </source>
</evidence>
<dbReference type="InterPro" id="IPR018357">
    <property type="entry name" value="Hexapep_transf_CS"/>
</dbReference>
<evidence type="ECO:0000313" key="4">
    <source>
        <dbReference type="Proteomes" id="UP000271708"/>
    </source>
</evidence>
<dbReference type="Proteomes" id="UP000271708">
    <property type="component" value="Chromosome"/>
</dbReference>
<dbReference type="AlphaFoldDB" id="A0A5P8FM44"/>
<dbReference type="SUPFAM" id="SSF51161">
    <property type="entry name" value="Trimeric LpxA-like enzymes"/>
    <property type="match status" value="1"/>
</dbReference>
<dbReference type="InterPro" id="IPR011004">
    <property type="entry name" value="Trimer_LpxA-like_sf"/>
</dbReference>
<evidence type="ECO:0000313" key="3">
    <source>
        <dbReference type="EMBL" id="QFQ30679.1"/>
    </source>
</evidence>
<dbReference type="PANTHER" id="PTHR23416:SF78">
    <property type="entry name" value="LIPOPOLYSACCHARIDE BIOSYNTHESIS O-ACETYL TRANSFERASE WBBJ-RELATED"/>
    <property type="match status" value="1"/>
</dbReference>
<gene>
    <name evidence="3" type="ORF">EEW87_010825</name>
</gene>
<accession>A0A5P8FM44</accession>
<proteinExistence type="predicted"/>